<dbReference type="KEGG" id="meh:M301_0563"/>
<proteinExistence type="predicted"/>
<dbReference type="RefSeq" id="WP_013147263.1">
    <property type="nucleotide sequence ID" value="NC_014207.1"/>
</dbReference>
<dbReference type="AlphaFoldDB" id="D7DN08"/>
<dbReference type="EMBL" id="CP002056">
    <property type="protein sequence ID" value="ADI28947.1"/>
    <property type="molecule type" value="Genomic_DNA"/>
</dbReference>
<dbReference type="OrthoDB" id="8548393at2"/>
<dbReference type="eggNOG" id="ENOG502ZWPW">
    <property type="taxonomic scope" value="Bacteria"/>
</dbReference>
<dbReference type="InterPro" id="IPR036388">
    <property type="entry name" value="WH-like_DNA-bd_sf"/>
</dbReference>
<dbReference type="Proteomes" id="UP000000383">
    <property type="component" value="Chromosome"/>
</dbReference>
<dbReference type="InterPro" id="IPR016032">
    <property type="entry name" value="Sig_transdc_resp-reg_C-effctor"/>
</dbReference>
<dbReference type="SUPFAM" id="SSF46894">
    <property type="entry name" value="C-terminal effector domain of the bipartite response regulators"/>
    <property type="match status" value="1"/>
</dbReference>
<dbReference type="Gene3D" id="1.10.10.10">
    <property type="entry name" value="Winged helix-like DNA-binding domain superfamily/Winged helix DNA-binding domain"/>
    <property type="match status" value="1"/>
</dbReference>
<dbReference type="STRING" id="666681.M301_0563"/>
<name>D7DN08_METV0</name>
<reference evidence="1 2" key="2">
    <citation type="journal article" date="2011" name="J. Bacteriol.">
        <title>Genomes of three methylotrophs from a single niche uncover genetic and metabolic divergence of Methylophilaceae.</title>
        <authorList>
            <person name="Lapidus A."/>
            <person name="Clum A."/>
            <person name="Labutti K."/>
            <person name="Kaluzhnaya M.G."/>
            <person name="Lim S."/>
            <person name="Beck D.A."/>
            <person name="Glavina Del Rio T."/>
            <person name="Nolan M."/>
            <person name="Mavromatis K."/>
            <person name="Huntemann M."/>
            <person name="Lucas S."/>
            <person name="Lidstrom M.E."/>
            <person name="Ivanova N."/>
            <person name="Chistoserdova L."/>
        </authorList>
    </citation>
    <scope>NUCLEOTIDE SEQUENCE [LARGE SCALE GENOMIC DNA]</scope>
    <source>
        <strain evidence="1 2">301</strain>
    </source>
</reference>
<gene>
    <name evidence="1" type="ordered locus">M301_0563</name>
</gene>
<sequence>MHDNPLTPALSNLMKACQKFKTTESKVLAAHLNKSPATVRTEFQRAMALMNVNCRYAALKTAEENGWLDVPSKQH</sequence>
<keyword evidence="2" id="KW-1185">Reference proteome</keyword>
<evidence type="ECO:0000313" key="1">
    <source>
        <dbReference type="EMBL" id="ADI28947.1"/>
    </source>
</evidence>
<dbReference type="HOGENOM" id="CLU_2666955_0_0_4"/>
<organism evidence="1 2">
    <name type="scientific">Methylotenera versatilis (strain 301)</name>
    <dbReference type="NCBI Taxonomy" id="666681"/>
    <lineage>
        <taxon>Bacteria</taxon>
        <taxon>Pseudomonadati</taxon>
        <taxon>Pseudomonadota</taxon>
        <taxon>Betaproteobacteria</taxon>
        <taxon>Nitrosomonadales</taxon>
        <taxon>Methylophilaceae</taxon>
        <taxon>Methylotenera</taxon>
    </lineage>
</organism>
<evidence type="ECO:0000313" key="2">
    <source>
        <dbReference type="Proteomes" id="UP000000383"/>
    </source>
</evidence>
<reference evidence="2" key="1">
    <citation type="submission" date="2010-05" db="EMBL/GenBank/DDBJ databases">
        <title>Complete sequence of Methylotenera sp. 301.</title>
        <authorList>
            <person name="Lucas S."/>
            <person name="Copeland A."/>
            <person name="Lapidus A."/>
            <person name="Cheng J.-F."/>
            <person name="Bruce D."/>
            <person name="Goodwin L."/>
            <person name="Pitluck S."/>
            <person name="Clum A."/>
            <person name="Land M."/>
            <person name="Hauser L."/>
            <person name="Kyrpides N."/>
            <person name="Ivanova N."/>
            <person name="Chistoservova L."/>
            <person name="Kalyuzhnaya M."/>
            <person name="Woyke T."/>
        </authorList>
    </citation>
    <scope>NUCLEOTIDE SEQUENCE [LARGE SCALE GENOMIC DNA]</scope>
    <source>
        <strain evidence="2">301</strain>
    </source>
</reference>
<dbReference type="GO" id="GO:0003677">
    <property type="term" value="F:DNA binding"/>
    <property type="evidence" value="ECO:0007669"/>
    <property type="project" value="InterPro"/>
</dbReference>
<protein>
    <submittedName>
        <fullName evidence="1">Response regulator receiver protein</fullName>
    </submittedName>
</protein>
<dbReference type="GO" id="GO:0006355">
    <property type="term" value="P:regulation of DNA-templated transcription"/>
    <property type="evidence" value="ECO:0007669"/>
    <property type="project" value="InterPro"/>
</dbReference>
<accession>D7DN08</accession>